<dbReference type="PANTHER" id="PTHR42696">
    <property type="entry name" value="ASPARTATE AMMONIA-LYASE"/>
    <property type="match status" value="1"/>
</dbReference>
<evidence type="ECO:0000313" key="2">
    <source>
        <dbReference type="EMBL" id="SNR87117.1"/>
    </source>
</evidence>
<dbReference type="NCBIfam" id="NF008909">
    <property type="entry name" value="PRK12273.1"/>
    <property type="match status" value="1"/>
</dbReference>
<reference evidence="3" key="1">
    <citation type="submission" date="2017-06" db="EMBL/GenBank/DDBJ databases">
        <authorList>
            <person name="Varghese N."/>
            <person name="Submissions S."/>
        </authorList>
    </citation>
    <scope>NUCLEOTIDE SEQUENCE [LARGE SCALE GENOMIC DNA]</scope>
    <source>
        <strain evidence="3">DSM 15668</strain>
    </source>
</reference>
<dbReference type="InterPro" id="IPR020557">
    <property type="entry name" value="Fumarate_lyase_CS"/>
</dbReference>
<feature type="domain" description="Fumarate lyase N-terminal" evidence="1">
    <location>
        <begin position="11"/>
        <end position="334"/>
    </location>
</feature>
<dbReference type="PANTHER" id="PTHR42696:SF2">
    <property type="entry name" value="ASPARTATE AMMONIA-LYASE"/>
    <property type="match status" value="1"/>
</dbReference>
<protein>
    <submittedName>
        <fullName evidence="2">Aspartate ammonia-lyase</fullName>
    </submittedName>
</protein>
<evidence type="ECO:0000313" key="3">
    <source>
        <dbReference type="Proteomes" id="UP000198405"/>
    </source>
</evidence>
<dbReference type="Gene3D" id="1.20.200.10">
    <property type="entry name" value="Fumarase/aspartase (Central domain)"/>
    <property type="match status" value="1"/>
</dbReference>
<dbReference type="InterPro" id="IPR024083">
    <property type="entry name" value="Fumarase/histidase_N"/>
</dbReference>
<organism evidence="2 3">
    <name type="scientific">Desulfurobacterium atlanticum</name>
    <dbReference type="NCBI Taxonomy" id="240169"/>
    <lineage>
        <taxon>Bacteria</taxon>
        <taxon>Pseudomonadati</taxon>
        <taxon>Aquificota</taxon>
        <taxon>Aquificia</taxon>
        <taxon>Desulfurobacteriales</taxon>
        <taxon>Desulfurobacteriaceae</taxon>
        <taxon>Desulfurobacterium</taxon>
    </lineage>
</organism>
<dbReference type="InterPro" id="IPR051546">
    <property type="entry name" value="Aspartate_Ammonia-Lyase"/>
</dbReference>
<dbReference type="SUPFAM" id="SSF48557">
    <property type="entry name" value="L-aspartase-like"/>
    <property type="match status" value="1"/>
</dbReference>
<dbReference type="RefSeq" id="WP_089323513.1">
    <property type="nucleotide sequence ID" value="NZ_FZOB01000012.1"/>
</dbReference>
<sequence length="472" mass="52674">MDFRIEKDFLGEVKIPAERYYGIHTARSAGNFRLSGYKVPFELIKGFAIVKKAAAITNGRLGYIDELLVSAIVKACDEIVSGKFQEDFIVDALQGGAGTSTNMNVNEVIANRANEILGYEKGKYYPVHPLEHVNLHQSTNDTYPTALKIAVLFLLQSLSENIAQFQGVLQRKEKEFASILKIGRTELQEAVPITLGREFSAFADAVSRDRWRVWKAMERIRFLNIGGTAIGTGLAAPKDYIFEVVEVLRELTGLNISRHENPVSVTAFADDFVEVAGILDAYVSNLFKIANDLRLMNFLKEVKLKPVQPGSSIMPGKVNPVIMEATIQVAMKVRSNFTTVRECASYGTFQIVEFMPLLAFSMIESLKLLINATSMISSHLEDIKAVPERCEEYFSKSFSLVTALLPLIGYEKATEIVKEIGERGISDIKGFLKENLGEKVVEKFLSPEYLNSLGYDEDELEEFFNDNNPEGS</sequence>
<dbReference type="PRINTS" id="PR00149">
    <property type="entry name" value="FUMRATELYASE"/>
</dbReference>
<dbReference type="InterPro" id="IPR000362">
    <property type="entry name" value="Fumarate_lyase_fam"/>
</dbReference>
<dbReference type="GO" id="GO:0008797">
    <property type="term" value="F:aspartate ammonia-lyase activity"/>
    <property type="evidence" value="ECO:0007669"/>
    <property type="project" value="TreeGrafter"/>
</dbReference>
<dbReference type="FunFam" id="1.10.275.10:FF:000001">
    <property type="entry name" value="Fumarate hydratase, mitochondrial"/>
    <property type="match status" value="1"/>
</dbReference>
<dbReference type="Pfam" id="PF00206">
    <property type="entry name" value="Lyase_1"/>
    <property type="match status" value="1"/>
</dbReference>
<dbReference type="AlphaFoldDB" id="A0A238ZUM6"/>
<proteinExistence type="predicted"/>
<dbReference type="EMBL" id="FZOB01000012">
    <property type="protein sequence ID" value="SNR87117.1"/>
    <property type="molecule type" value="Genomic_DNA"/>
</dbReference>
<dbReference type="Gene3D" id="1.10.40.30">
    <property type="entry name" value="Fumarase/aspartase (C-terminal domain)"/>
    <property type="match status" value="1"/>
</dbReference>
<keyword evidence="2" id="KW-0456">Lyase</keyword>
<dbReference type="GO" id="GO:0005829">
    <property type="term" value="C:cytosol"/>
    <property type="evidence" value="ECO:0007669"/>
    <property type="project" value="TreeGrafter"/>
</dbReference>
<dbReference type="Gene3D" id="1.10.275.10">
    <property type="entry name" value="Fumarase/aspartase (N-terminal domain)"/>
    <property type="match status" value="1"/>
</dbReference>
<accession>A0A238ZUM6</accession>
<name>A0A238ZUM6_9BACT</name>
<dbReference type="OrthoDB" id="9802809at2"/>
<dbReference type="GO" id="GO:0006531">
    <property type="term" value="P:aspartate metabolic process"/>
    <property type="evidence" value="ECO:0007669"/>
    <property type="project" value="TreeGrafter"/>
</dbReference>
<dbReference type="InterPro" id="IPR008948">
    <property type="entry name" value="L-Aspartase-like"/>
</dbReference>
<keyword evidence="3" id="KW-1185">Reference proteome</keyword>
<dbReference type="InterPro" id="IPR022761">
    <property type="entry name" value="Fumarate_lyase_N"/>
</dbReference>
<gene>
    <name evidence="2" type="ORF">SAMN06265340_11235</name>
</gene>
<evidence type="ECO:0000259" key="1">
    <source>
        <dbReference type="Pfam" id="PF00206"/>
    </source>
</evidence>
<dbReference type="Proteomes" id="UP000198405">
    <property type="component" value="Unassembled WGS sequence"/>
</dbReference>
<dbReference type="PROSITE" id="PS00163">
    <property type="entry name" value="FUMARATE_LYASES"/>
    <property type="match status" value="1"/>
</dbReference>